<comment type="caution">
    <text evidence="2">The sequence shown here is derived from an EMBL/GenBank/DDBJ whole genome shotgun (WGS) entry which is preliminary data.</text>
</comment>
<protein>
    <recommendedName>
        <fullName evidence="1">CBS domain-containing protein</fullName>
    </recommendedName>
</protein>
<reference evidence="2" key="1">
    <citation type="journal article" date="2014" name="Front. Microbiol.">
        <title>High frequency of phylogenetically diverse reductive dehalogenase-homologous genes in deep subseafloor sedimentary metagenomes.</title>
        <authorList>
            <person name="Kawai M."/>
            <person name="Futagami T."/>
            <person name="Toyoda A."/>
            <person name="Takaki Y."/>
            <person name="Nishi S."/>
            <person name="Hori S."/>
            <person name="Arai W."/>
            <person name="Tsubouchi T."/>
            <person name="Morono Y."/>
            <person name="Uchiyama I."/>
            <person name="Ito T."/>
            <person name="Fujiyama A."/>
            <person name="Inagaki F."/>
            <person name="Takami H."/>
        </authorList>
    </citation>
    <scope>NUCLEOTIDE SEQUENCE</scope>
    <source>
        <strain evidence="2">Expedition CK06-06</strain>
    </source>
</reference>
<evidence type="ECO:0000259" key="1">
    <source>
        <dbReference type="Pfam" id="PF00571"/>
    </source>
</evidence>
<dbReference type="Gene3D" id="3.10.580.10">
    <property type="entry name" value="CBS-domain"/>
    <property type="match status" value="1"/>
</dbReference>
<sequence length="31" mass="3453">MFSCTAKDIMIKDVITVETDTPIHEAMELVA</sequence>
<gene>
    <name evidence="2" type="ORF">S03H2_62070</name>
</gene>
<dbReference type="EMBL" id="BARU01040111">
    <property type="protein sequence ID" value="GAH88150.1"/>
    <property type="molecule type" value="Genomic_DNA"/>
</dbReference>
<organism evidence="2">
    <name type="scientific">marine sediment metagenome</name>
    <dbReference type="NCBI Taxonomy" id="412755"/>
    <lineage>
        <taxon>unclassified sequences</taxon>
        <taxon>metagenomes</taxon>
        <taxon>ecological metagenomes</taxon>
    </lineage>
</organism>
<evidence type="ECO:0000313" key="2">
    <source>
        <dbReference type="EMBL" id="GAH88150.1"/>
    </source>
</evidence>
<accession>X1K398</accession>
<dbReference type="AlphaFoldDB" id="X1K398"/>
<dbReference type="SUPFAM" id="SSF54631">
    <property type="entry name" value="CBS-domain pair"/>
    <property type="match status" value="1"/>
</dbReference>
<dbReference type="InterPro" id="IPR046342">
    <property type="entry name" value="CBS_dom_sf"/>
</dbReference>
<dbReference type="Pfam" id="PF00571">
    <property type="entry name" value="CBS"/>
    <property type="match status" value="1"/>
</dbReference>
<proteinExistence type="predicted"/>
<dbReference type="InterPro" id="IPR000644">
    <property type="entry name" value="CBS_dom"/>
</dbReference>
<name>X1K398_9ZZZZ</name>
<feature type="domain" description="CBS" evidence="1">
    <location>
        <begin position="6"/>
        <end position="30"/>
    </location>
</feature>
<feature type="non-terminal residue" evidence="2">
    <location>
        <position position="31"/>
    </location>
</feature>